<evidence type="ECO:0000256" key="5">
    <source>
        <dbReference type="ARBA" id="ARBA00023453"/>
    </source>
</evidence>
<comment type="caution">
    <text evidence="7">The sequence shown here is derived from an EMBL/GenBank/DDBJ whole genome shotgun (WGS) entry which is preliminary data.</text>
</comment>
<dbReference type="SUPFAM" id="SSF53335">
    <property type="entry name" value="S-adenosyl-L-methionine-dependent methyltransferases"/>
    <property type="match status" value="1"/>
</dbReference>
<accession>A0A1Q9CR35</accession>
<evidence type="ECO:0000313" key="8">
    <source>
        <dbReference type="Proteomes" id="UP000186817"/>
    </source>
</evidence>
<dbReference type="PROSITE" id="PS51682">
    <property type="entry name" value="SAM_OMT_I"/>
    <property type="match status" value="1"/>
</dbReference>
<dbReference type="InterPro" id="IPR029063">
    <property type="entry name" value="SAM-dependent_MTases_sf"/>
</dbReference>
<dbReference type="GO" id="GO:0032259">
    <property type="term" value="P:methylation"/>
    <property type="evidence" value="ECO:0007669"/>
    <property type="project" value="UniProtKB-KW"/>
</dbReference>
<evidence type="ECO:0000313" key="7">
    <source>
        <dbReference type="EMBL" id="OLP85383.1"/>
    </source>
</evidence>
<dbReference type="GO" id="GO:0003352">
    <property type="term" value="P:regulation of cilium movement"/>
    <property type="evidence" value="ECO:0007669"/>
    <property type="project" value="InterPro"/>
</dbReference>
<dbReference type="PANTHER" id="PTHR13238">
    <property type="entry name" value="PROTEIN C21ORF59"/>
    <property type="match status" value="1"/>
</dbReference>
<dbReference type="GO" id="GO:0008171">
    <property type="term" value="F:O-methyltransferase activity"/>
    <property type="evidence" value="ECO:0007669"/>
    <property type="project" value="InterPro"/>
</dbReference>
<proteinExistence type="inferred from homology"/>
<dbReference type="OrthoDB" id="276065at2759"/>
<dbReference type="InterPro" id="IPR002935">
    <property type="entry name" value="SAM_O-MeTrfase"/>
</dbReference>
<keyword evidence="3" id="KW-0808">Transferase</keyword>
<evidence type="ECO:0000256" key="4">
    <source>
        <dbReference type="ARBA" id="ARBA00022691"/>
    </source>
</evidence>
<dbReference type="PANTHER" id="PTHR13238:SF0">
    <property type="entry name" value="CILIA- AND FLAGELLA-ASSOCIATED PROTEIN 298"/>
    <property type="match status" value="1"/>
</dbReference>
<dbReference type="Gene3D" id="3.40.50.150">
    <property type="entry name" value="Vaccinia Virus protein VP39"/>
    <property type="match status" value="1"/>
</dbReference>
<comment type="similarity">
    <text evidence="1">Belongs to the CFAP298 family.</text>
</comment>
<protein>
    <submittedName>
        <fullName evidence="7">UPF0769 protein C21orf59</fullName>
    </submittedName>
</protein>
<keyword evidence="8" id="KW-1185">Reference proteome</keyword>
<evidence type="ECO:0000256" key="1">
    <source>
        <dbReference type="ARBA" id="ARBA00009619"/>
    </source>
</evidence>
<evidence type="ECO:0000256" key="3">
    <source>
        <dbReference type="ARBA" id="ARBA00022679"/>
    </source>
</evidence>
<reference evidence="7 8" key="1">
    <citation type="submission" date="2016-02" db="EMBL/GenBank/DDBJ databases">
        <title>Genome analysis of coral dinoflagellate symbionts highlights evolutionary adaptations to a symbiotic lifestyle.</title>
        <authorList>
            <person name="Aranda M."/>
            <person name="Li Y."/>
            <person name="Liew Y.J."/>
            <person name="Baumgarten S."/>
            <person name="Simakov O."/>
            <person name="Wilson M."/>
            <person name="Piel J."/>
            <person name="Ashoor H."/>
            <person name="Bougouffa S."/>
            <person name="Bajic V.B."/>
            <person name="Ryu T."/>
            <person name="Ravasi T."/>
            <person name="Bayer T."/>
            <person name="Micklem G."/>
            <person name="Kim H."/>
            <person name="Bhak J."/>
            <person name="Lajeunesse T.C."/>
            <person name="Voolstra C.R."/>
        </authorList>
    </citation>
    <scope>NUCLEOTIDE SEQUENCE [LARGE SCALE GENOMIC DNA]</scope>
    <source>
        <strain evidence="7 8">CCMP2467</strain>
    </source>
</reference>
<evidence type="ECO:0000256" key="6">
    <source>
        <dbReference type="SAM" id="MobiDB-lite"/>
    </source>
</evidence>
<dbReference type="InterPro" id="IPR021298">
    <property type="entry name" value="CFAP298"/>
</dbReference>
<dbReference type="EMBL" id="LSRX01000980">
    <property type="protein sequence ID" value="OLP85383.1"/>
    <property type="molecule type" value="Genomic_DNA"/>
</dbReference>
<dbReference type="Pfam" id="PF01596">
    <property type="entry name" value="Methyltransf_3"/>
    <property type="match status" value="1"/>
</dbReference>
<comment type="similarity">
    <text evidence="5">Belongs to the class I-like SAM-binding methyltransferase superfamily. Cation-dependent O-methyltransferase family.</text>
</comment>
<evidence type="ECO:0000256" key="2">
    <source>
        <dbReference type="ARBA" id="ARBA00022603"/>
    </source>
</evidence>
<keyword evidence="4" id="KW-0949">S-adenosyl-L-methionine</keyword>
<dbReference type="Proteomes" id="UP000186817">
    <property type="component" value="Unassembled WGS sequence"/>
</dbReference>
<keyword evidence="2" id="KW-0489">Methyltransferase</keyword>
<feature type="region of interest" description="Disordered" evidence="6">
    <location>
        <begin position="1082"/>
        <end position="1102"/>
    </location>
</feature>
<gene>
    <name evidence="7" type="ORF">AK812_SmicGene33637</name>
</gene>
<organism evidence="7 8">
    <name type="scientific">Symbiodinium microadriaticum</name>
    <name type="common">Dinoflagellate</name>
    <name type="synonym">Zooxanthella microadriatica</name>
    <dbReference type="NCBI Taxonomy" id="2951"/>
    <lineage>
        <taxon>Eukaryota</taxon>
        <taxon>Sar</taxon>
        <taxon>Alveolata</taxon>
        <taxon>Dinophyceae</taxon>
        <taxon>Suessiales</taxon>
        <taxon>Symbiodiniaceae</taxon>
        <taxon>Symbiodinium</taxon>
    </lineage>
</organism>
<dbReference type="AlphaFoldDB" id="A0A1Q9CR35"/>
<dbReference type="Pfam" id="PF11069">
    <property type="entry name" value="CFAP298"/>
    <property type="match status" value="1"/>
</dbReference>
<feature type="compositionally biased region" description="Basic and acidic residues" evidence="6">
    <location>
        <begin position="1082"/>
        <end position="1091"/>
    </location>
</feature>
<name>A0A1Q9CR35_SYMMI</name>
<sequence>MDPAEQLAFAARKAEQLAATLRQGRRPREVTVDPEVAACAAEIRQSILSMQQPVSAAVAADLVVGLSAFAKMRILHTDMLNSLRDLPRKTWMDLSMPILAEAVTSYAQFQLEDPEFNQYLSDLLVSRGVQRIGAAKLANLTYAAATLNLGAFEGVHSLFSAAFAGAEVGRLGTFDLSRTLWSLARLAPDVYESAPPWALKLSEALLRQKKPPFGYSLGQVLWALPRLGLVKDSETLWQKVKGKAGREAYAEKLRQADSSSQAELLRGLAENCEAAGLQAAVLNAAMLRAMAAEQNSAAEQILQLMADRDLWTPVTYRLAARLGSSIRGSPAAPGLTSPGQRAHKYVRALYHALAKAKPGDAASAAAALESFSRSSKRAWLKFGAADEKGEVLEEAWKSLSQGKPRLALEFGTFLGYSATKMVRQLGRDSRVISFEMDPEVACLAMNFVELAGLSDVIDVRIGQCEDLVQQLKDELPPGSVDAVYMDHNQMTYHQDLSQLQESGLLSKEVLFAATQALKPGAPLLLWNLHEAQKAGIFSELDIVSSPDCGFKEMEDWTVLAKATTTRTRSLKRRQAVTTSKAPRELTLLAAECNLMRWRTAQGMVDEARWNEFVQYVRDGMQKFAGITSTRDYWPDQRWRDAARKHTYERNTYDLRMEKSKLTVKMVLLDVKRSEKKNEFMYETTVKANVGDLLKELCELHNMRLKVQRLSLACKELAKHGPLRPEETRGISEDLSKVTELDVNAYGQPTRPDESGFRTGVPPPPEVGDVLTRTAEEAAAAVASELVAQRKCVDKKVCQTQIDNMRGAVMIAYPAFHRLPIYAGDRQQLEPVAPGGTVNGKSNDLVQQMSVQDFSGCCSTLMQDMKLTEQKDLLPLLVGVLQHVGNAEFAHGNAPKKRSGAFSKSVKVALDEAEKVEECESFRRLRRAALTSDARYLFQQELSSKDCDLHQVDEVLLQELEPTLLRFGFPVSQAGVHDALQVLSEQHVVKTCEADDDPVRQELEDREELDGASELQCVLEPAQTNLWWAGKELRMDQTLEQYVGKNEKTKIVAKLAPKASGAPVREPRIDENTHKAMMAHYYRKQEESKKLQDDEDDSYLDSEWANPKALKSALVGGGRPISWKTR</sequence>